<evidence type="ECO:0000313" key="2">
    <source>
        <dbReference type="EMBL" id="TYK46730.1"/>
    </source>
</evidence>
<keyword evidence="3" id="KW-1185">Reference proteome</keyword>
<evidence type="ECO:0000313" key="3">
    <source>
        <dbReference type="Proteomes" id="UP000323505"/>
    </source>
</evidence>
<dbReference type="Gene3D" id="3.10.450.50">
    <property type="match status" value="1"/>
</dbReference>
<name>A0A5D3FFX5_9ACTN</name>
<accession>A0A5D3FFX5</accession>
<dbReference type="EMBL" id="VSRQ01000005">
    <property type="protein sequence ID" value="TYK46730.1"/>
    <property type="molecule type" value="Genomic_DNA"/>
</dbReference>
<dbReference type="Proteomes" id="UP000323505">
    <property type="component" value="Unassembled WGS sequence"/>
</dbReference>
<dbReference type="RefSeq" id="WP_148762550.1">
    <property type="nucleotide sequence ID" value="NZ_VSRQ01000005.1"/>
</dbReference>
<dbReference type="InterPro" id="IPR037401">
    <property type="entry name" value="SnoaL-like"/>
</dbReference>
<dbReference type="InterPro" id="IPR032710">
    <property type="entry name" value="NTF2-like_dom_sf"/>
</dbReference>
<comment type="caution">
    <text evidence="2">The sequence shown here is derived from an EMBL/GenBank/DDBJ whole genome shotgun (WGS) entry which is preliminary data.</text>
</comment>
<reference evidence="2 3" key="1">
    <citation type="submission" date="2019-08" db="EMBL/GenBank/DDBJ databases">
        <title>Actinomadura sp. nov. CYP1-5 isolated from mountain soil.</title>
        <authorList>
            <person name="Songsumanus A."/>
            <person name="Kuncharoen N."/>
            <person name="Kudo T."/>
            <person name="Yuki M."/>
            <person name="Igarashi Y."/>
            <person name="Tanasupawat S."/>
        </authorList>
    </citation>
    <scope>NUCLEOTIDE SEQUENCE [LARGE SCALE GENOMIC DNA]</scope>
    <source>
        <strain evidence="2 3">CYP1-5</strain>
    </source>
</reference>
<sequence length="134" mass="14587">MSSDNKSIVQQALSELLGPGGVDALEPLIRDDFLHHRPDATSSTKAEWLAAVGAALVPLADMRIEIRHVLADGDHVVMHTRRWLPETGAEVAVIDILRVDNGLIAEAWEIIEPTSQATANLSWWDTARPAPEPA</sequence>
<dbReference type="Pfam" id="PF12680">
    <property type="entry name" value="SnoaL_2"/>
    <property type="match status" value="1"/>
</dbReference>
<protein>
    <submittedName>
        <fullName evidence="2">Ester cyclase</fullName>
    </submittedName>
</protein>
<dbReference type="AlphaFoldDB" id="A0A5D3FFX5"/>
<evidence type="ECO:0000259" key="1">
    <source>
        <dbReference type="Pfam" id="PF12680"/>
    </source>
</evidence>
<gene>
    <name evidence="2" type="ORF">FXF68_23040</name>
</gene>
<proteinExistence type="predicted"/>
<feature type="domain" description="SnoaL-like" evidence="1">
    <location>
        <begin position="13"/>
        <end position="106"/>
    </location>
</feature>
<dbReference type="SUPFAM" id="SSF54427">
    <property type="entry name" value="NTF2-like"/>
    <property type="match status" value="1"/>
</dbReference>
<organism evidence="2 3">
    <name type="scientific">Actinomadura decatromicini</name>
    <dbReference type="NCBI Taxonomy" id="2604572"/>
    <lineage>
        <taxon>Bacteria</taxon>
        <taxon>Bacillati</taxon>
        <taxon>Actinomycetota</taxon>
        <taxon>Actinomycetes</taxon>
        <taxon>Streptosporangiales</taxon>
        <taxon>Thermomonosporaceae</taxon>
        <taxon>Actinomadura</taxon>
    </lineage>
</organism>